<dbReference type="Proteomes" id="UP001501222">
    <property type="component" value="Unassembled WGS sequence"/>
</dbReference>
<keyword evidence="5 12" id="KW-1133">Transmembrane helix</keyword>
<sequence length="281" mass="29114">MTTTDVHALTGPYVLDAVSDEERADFDQHLATCADCSTEVSDLRETATKLGAYVATPPPAGLKPKVMNSVHTTRQQPPLLHTPPTSSSGATASSRARPPGRPVRRSATRPGIARRPFARRSLTRRSLALAAAFLAIAASGAIALDQYRDKTALTAVSTRAATILTQPDARTLHGAVTGGGQATVVLSSRQDAAVVLIRDLKPLPGHQTYQLWLIDAAHHARSIGLSTAGTTLRPTVVNGGVSGQTDLAVTVEPDGGSAIPTVPSGGLQPVVPLVQGPDAGE</sequence>
<evidence type="ECO:0000256" key="6">
    <source>
        <dbReference type="ARBA" id="ARBA00023015"/>
    </source>
</evidence>
<keyword evidence="3" id="KW-1003">Cell membrane</keyword>
<dbReference type="PANTHER" id="PTHR37461">
    <property type="entry name" value="ANTI-SIGMA-K FACTOR RSKA"/>
    <property type="match status" value="1"/>
</dbReference>
<dbReference type="Pfam" id="PF10099">
    <property type="entry name" value="RskA_C"/>
    <property type="match status" value="1"/>
</dbReference>
<evidence type="ECO:0000256" key="3">
    <source>
        <dbReference type="ARBA" id="ARBA00022475"/>
    </source>
</evidence>
<evidence type="ECO:0000256" key="8">
    <source>
        <dbReference type="ARBA" id="ARBA00023163"/>
    </source>
</evidence>
<name>A0ABP6X3J9_9ACTN</name>
<keyword evidence="7 12" id="KW-0472">Membrane</keyword>
<evidence type="ECO:0000256" key="10">
    <source>
        <dbReference type="ARBA" id="ARBA00030803"/>
    </source>
</evidence>
<dbReference type="InterPro" id="IPR018764">
    <property type="entry name" value="RskA_C"/>
</dbReference>
<evidence type="ECO:0000259" key="14">
    <source>
        <dbReference type="Pfam" id="PF22618"/>
    </source>
</evidence>
<evidence type="ECO:0000256" key="7">
    <source>
        <dbReference type="ARBA" id="ARBA00023136"/>
    </source>
</evidence>
<dbReference type="InterPro" id="IPR041916">
    <property type="entry name" value="Anti_sigma_zinc_sf"/>
</dbReference>
<feature type="region of interest" description="Disordered" evidence="11">
    <location>
        <begin position="72"/>
        <end position="117"/>
    </location>
</feature>
<dbReference type="Gene3D" id="1.10.10.1320">
    <property type="entry name" value="Anti-sigma factor, zinc-finger domain"/>
    <property type="match status" value="1"/>
</dbReference>
<feature type="domain" description="Anti-sigma K factor RskA C-terminal" evidence="13">
    <location>
        <begin position="128"/>
        <end position="265"/>
    </location>
</feature>
<evidence type="ECO:0000256" key="12">
    <source>
        <dbReference type="SAM" id="Phobius"/>
    </source>
</evidence>
<evidence type="ECO:0000256" key="11">
    <source>
        <dbReference type="SAM" id="MobiDB-lite"/>
    </source>
</evidence>
<dbReference type="InterPro" id="IPR053877">
    <property type="entry name" value="RskA_N"/>
</dbReference>
<gene>
    <name evidence="15" type="ORF">GCM10022235_30130</name>
</gene>
<organism evidence="15 16">
    <name type="scientific">Kribbella ginsengisoli</name>
    <dbReference type="NCBI Taxonomy" id="363865"/>
    <lineage>
        <taxon>Bacteria</taxon>
        <taxon>Bacillati</taxon>
        <taxon>Actinomycetota</taxon>
        <taxon>Actinomycetes</taxon>
        <taxon>Propionibacteriales</taxon>
        <taxon>Kribbellaceae</taxon>
        <taxon>Kribbella</taxon>
    </lineage>
</organism>
<evidence type="ECO:0000256" key="2">
    <source>
        <dbReference type="ARBA" id="ARBA00004236"/>
    </source>
</evidence>
<keyword evidence="6" id="KW-0805">Transcription regulation</keyword>
<evidence type="ECO:0000259" key="13">
    <source>
        <dbReference type="Pfam" id="PF10099"/>
    </source>
</evidence>
<dbReference type="RefSeq" id="WP_344841058.1">
    <property type="nucleotide sequence ID" value="NZ_BAABAA010000003.1"/>
</dbReference>
<evidence type="ECO:0000256" key="5">
    <source>
        <dbReference type="ARBA" id="ARBA00022989"/>
    </source>
</evidence>
<keyword evidence="4 12" id="KW-0812">Transmembrane</keyword>
<evidence type="ECO:0000313" key="15">
    <source>
        <dbReference type="EMBL" id="GAA3559822.1"/>
    </source>
</evidence>
<evidence type="ECO:0000256" key="4">
    <source>
        <dbReference type="ARBA" id="ARBA00022692"/>
    </source>
</evidence>
<dbReference type="EMBL" id="BAABAA010000003">
    <property type="protein sequence ID" value="GAA3559822.1"/>
    <property type="molecule type" value="Genomic_DNA"/>
</dbReference>
<feature type="transmembrane region" description="Helical" evidence="12">
    <location>
        <begin position="127"/>
        <end position="144"/>
    </location>
</feature>
<proteinExistence type="predicted"/>
<keyword evidence="16" id="KW-1185">Reference proteome</keyword>
<protein>
    <recommendedName>
        <fullName evidence="10">Regulator of SigK</fullName>
    </recommendedName>
    <alternativeName>
        <fullName evidence="9">Sigma-K anti-sigma factor RskA</fullName>
    </alternativeName>
</protein>
<keyword evidence="8" id="KW-0804">Transcription</keyword>
<comment type="caution">
    <text evidence="15">The sequence shown here is derived from an EMBL/GenBank/DDBJ whole genome shotgun (WGS) entry which is preliminary data.</text>
</comment>
<accession>A0ABP6X3J9</accession>
<dbReference type="InterPro" id="IPR051474">
    <property type="entry name" value="Anti-sigma-K/W_factor"/>
</dbReference>
<evidence type="ECO:0000256" key="9">
    <source>
        <dbReference type="ARBA" id="ARBA00029829"/>
    </source>
</evidence>
<dbReference type="PANTHER" id="PTHR37461:SF1">
    <property type="entry name" value="ANTI-SIGMA-K FACTOR RSKA"/>
    <property type="match status" value="1"/>
</dbReference>
<evidence type="ECO:0000256" key="1">
    <source>
        <dbReference type="ARBA" id="ARBA00004167"/>
    </source>
</evidence>
<feature type="compositionally biased region" description="Low complexity" evidence="11">
    <location>
        <begin position="72"/>
        <end position="97"/>
    </location>
</feature>
<reference evidence="16" key="1">
    <citation type="journal article" date="2019" name="Int. J. Syst. Evol. Microbiol.">
        <title>The Global Catalogue of Microorganisms (GCM) 10K type strain sequencing project: providing services to taxonomists for standard genome sequencing and annotation.</title>
        <authorList>
            <consortium name="The Broad Institute Genomics Platform"/>
            <consortium name="The Broad Institute Genome Sequencing Center for Infectious Disease"/>
            <person name="Wu L."/>
            <person name="Ma J."/>
        </authorList>
    </citation>
    <scope>NUCLEOTIDE SEQUENCE [LARGE SCALE GENOMIC DNA]</scope>
    <source>
        <strain evidence="16">JCM 16928</strain>
    </source>
</reference>
<feature type="domain" description="Anti-sigma-K factor RskA N-terminal" evidence="14">
    <location>
        <begin position="7"/>
        <end position="46"/>
    </location>
</feature>
<evidence type="ECO:0000313" key="16">
    <source>
        <dbReference type="Proteomes" id="UP001501222"/>
    </source>
</evidence>
<comment type="subcellular location">
    <subcellularLocation>
        <location evidence="2">Cell membrane</location>
    </subcellularLocation>
    <subcellularLocation>
        <location evidence="1">Membrane</location>
        <topology evidence="1">Single-pass membrane protein</topology>
    </subcellularLocation>
</comment>
<dbReference type="Pfam" id="PF22618">
    <property type="entry name" value="RskA_N"/>
    <property type="match status" value="1"/>
</dbReference>